<proteinExistence type="inferred from homology"/>
<keyword evidence="8 10" id="KW-0472">Membrane</keyword>
<feature type="transmembrane region" description="Helical" evidence="10">
    <location>
        <begin position="318"/>
        <end position="338"/>
    </location>
</feature>
<dbReference type="InterPro" id="IPR027417">
    <property type="entry name" value="P-loop_NTPase"/>
</dbReference>
<dbReference type="InterPro" id="IPR003593">
    <property type="entry name" value="AAA+_ATPase"/>
</dbReference>
<feature type="region of interest" description="Disordered" evidence="9">
    <location>
        <begin position="525"/>
        <end position="600"/>
    </location>
</feature>
<dbReference type="Gene3D" id="3.40.50.300">
    <property type="entry name" value="P-loop containing nucleotide triphosphate hydrolases"/>
    <property type="match status" value="2"/>
</dbReference>
<dbReference type="CDD" id="cd18606">
    <property type="entry name" value="ABC_6TM_YOR1_D2_like"/>
    <property type="match status" value="1"/>
</dbReference>
<evidence type="ECO:0000256" key="9">
    <source>
        <dbReference type="SAM" id="MobiDB-lite"/>
    </source>
</evidence>
<evidence type="ECO:0000313" key="14">
    <source>
        <dbReference type="Proteomes" id="UP000814176"/>
    </source>
</evidence>
<evidence type="ECO:0000259" key="12">
    <source>
        <dbReference type="PROSITE" id="PS50929"/>
    </source>
</evidence>
<evidence type="ECO:0000256" key="5">
    <source>
        <dbReference type="ARBA" id="ARBA00022741"/>
    </source>
</evidence>
<keyword evidence="5" id="KW-0547">Nucleotide-binding</keyword>
<feature type="region of interest" description="Disordered" evidence="9">
    <location>
        <begin position="58"/>
        <end position="171"/>
    </location>
</feature>
<evidence type="ECO:0000256" key="4">
    <source>
        <dbReference type="ARBA" id="ARBA00022692"/>
    </source>
</evidence>
<evidence type="ECO:0000256" key="7">
    <source>
        <dbReference type="ARBA" id="ARBA00022989"/>
    </source>
</evidence>
<dbReference type="SMART" id="SM00382">
    <property type="entry name" value="AAA"/>
    <property type="match status" value="2"/>
</dbReference>
<keyword evidence="7 10" id="KW-1133">Transmembrane helix</keyword>
<comment type="subcellular location">
    <subcellularLocation>
        <location evidence="1">Membrane</location>
        <topology evidence="1">Multi-pass membrane protein</topology>
    </subcellularLocation>
</comment>
<evidence type="ECO:0000256" key="1">
    <source>
        <dbReference type="ARBA" id="ARBA00004141"/>
    </source>
</evidence>
<dbReference type="CDD" id="cd03244">
    <property type="entry name" value="ABCC_MRP_domain2"/>
    <property type="match status" value="1"/>
</dbReference>
<feature type="transmembrane region" description="Helical" evidence="10">
    <location>
        <begin position="1107"/>
        <end position="1124"/>
    </location>
</feature>
<dbReference type="PROSITE" id="PS50929">
    <property type="entry name" value="ABC_TM1F"/>
    <property type="match status" value="2"/>
</dbReference>
<dbReference type="InterPro" id="IPR003439">
    <property type="entry name" value="ABC_transporter-like_ATP-bd"/>
</dbReference>
<feature type="domain" description="ABC transmembrane type-1" evidence="12">
    <location>
        <begin position="189"/>
        <end position="485"/>
    </location>
</feature>
<evidence type="ECO:0000313" key="13">
    <source>
        <dbReference type="EMBL" id="KAH9828772.1"/>
    </source>
</evidence>
<evidence type="ECO:0000256" key="3">
    <source>
        <dbReference type="ARBA" id="ARBA00022448"/>
    </source>
</evidence>
<protein>
    <submittedName>
        <fullName evidence="13">Multidrug resistance-associated ABC transporter</fullName>
    </submittedName>
</protein>
<dbReference type="PANTHER" id="PTHR24223:SF456">
    <property type="entry name" value="MULTIDRUG RESISTANCE-ASSOCIATED PROTEIN LETHAL(2)03659"/>
    <property type="match status" value="1"/>
</dbReference>
<dbReference type="PROSITE" id="PS50893">
    <property type="entry name" value="ABC_TRANSPORTER_2"/>
    <property type="match status" value="2"/>
</dbReference>
<organism evidence="13 14">
    <name type="scientific">Rhodofomes roseus</name>
    <dbReference type="NCBI Taxonomy" id="34475"/>
    <lineage>
        <taxon>Eukaryota</taxon>
        <taxon>Fungi</taxon>
        <taxon>Dikarya</taxon>
        <taxon>Basidiomycota</taxon>
        <taxon>Agaricomycotina</taxon>
        <taxon>Agaricomycetes</taxon>
        <taxon>Polyporales</taxon>
        <taxon>Rhodofomes</taxon>
    </lineage>
</organism>
<evidence type="ECO:0000256" key="10">
    <source>
        <dbReference type="SAM" id="Phobius"/>
    </source>
</evidence>
<keyword evidence="4 10" id="KW-0812">Transmembrane</keyword>
<comment type="caution">
    <text evidence="13">The sequence shown here is derived from an EMBL/GenBank/DDBJ whole genome shotgun (WGS) entry which is preliminary data.</text>
</comment>
<dbReference type="Pfam" id="PF00664">
    <property type="entry name" value="ABC_membrane"/>
    <property type="match status" value="2"/>
</dbReference>
<dbReference type="PANTHER" id="PTHR24223">
    <property type="entry name" value="ATP-BINDING CASSETTE SUB-FAMILY C"/>
    <property type="match status" value="1"/>
</dbReference>
<name>A0ABQ8JXD9_9APHY</name>
<keyword evidence="3" id="KW-0813">Transport</keyword>
<dbReference type="CDD" id="cd18597">
    <property type="entry name" value="ABC_6TM_YOR1_D1_like"/>
    <property type="match status" value="1"/>
</dbReference>
<evidence type="ECO:0000259" key="11">
    <source>
        <dbReference type="PROSITE" id="PS50893"/>
    </source>
</evidence>
<feature type="compositionally biased region" description="Basic and acidic residues" evidence="9">
    <location>
        <begin position="587"/>
        <end position="600"/>
    </location>
</feature>
<dbReference type="InterPro" id="IPR036640">
    <property type="entry name" value="ABC1_TM_sf"/>
</dbReference>
<evidence type="ECO:0000256" key="8">
    <source>
        <dbReference type="ARBA" id="ARBA00023136"/>
    </source>
</evidence>
<dbReference type="Pfam" id="PF00005">
    <property type="entry name" value="ABC_tran"/>
    <property type="match status" value="2"/>
</dbReference>
<gene>
    <name evidence="13" type="ORF">C8Q71DRAFT_718992</name>
</gene>
<dbReference type="SUPFAM" id="SSF90123">
    <property type="entry name" value="ABC transporter transmembrane region"/>
    <property type="match status" value="2"/>
</dbReference>
<dbReference type="InterPro" id="IPR050173">
    <property type="entry name" value="ABC_transporter_C-like"/>
</dbReference>
<feature type="transmembrane region" description="Helical" evidence="10">
    <location>
        <begin position="987"/>
        <end position="1010"/>
    </location>
</feature>
<dbReference type="InterPro" id="IPR011527">
    <property type="entry name" value="ABC1_TM_dom"/>
</dbReference>
<dbReference type="PROSITE" id="PS00211">
    <property type="entry name" value="ABC_TRANSPORTER_1"/>
    <property type="match status" value="1"/>
</dbReference>
<keyword evidence="6" id="KW-0067">ATP-binding</keyword>
<feature type="domain" description="ABC transporter" evidence="11">
    <location>
        <begin position="1194"/>
        <end position="1434"/>
    </location>
</feature>
<evidence type="ECO:0000256" key="6">
    <source>
        <dbReference type="ARBA" id="ARBA00022840"/>
    </source>
</evidence>
<accession>A0ABQ8JXD9</accession>
<dbReference type="CDD" id="cd03250">
    <property type="entry name" value="ABCC_MRP_domain1"/>
    <property type="match status" value="1"/>
</dbReference>
<reference evidence="13 14" key="1">
    <citation type="journal article" date="2021" name="Environ. Microbiol.">
        <title>Gene family expansions and transcriptome signatures uncover fungal adaptations to wood decay.</title>
        <authorList>
            <person name="Hage H."/>
            <person name="Miyauchi S."/>
            <person name="Viragh M."/>
            <person name="Drula E."/>
            <person name="Min B."/>
            <person name="Chaduli D."/>
            <person name="Navarro D."/>
            <person name="Favel A."/>
            <person name="Norest M."/>
            <person name="Lesage-Meessen L."/>
            <person name="Balint B."/>
            <person name="Merenyi Z."/>
            <person name="de Eugenio L."/>
            <person name="Morin E."/>
            <person name="Martinez A.T."/>
            <person name="Baldrian P."/>
            <person name="Stursova M."/>
            <person name="Martinez M.J."/>
            <person name="Novotny C."/>
            <person name="Magnuson J.K."/>
            <person name="Spatafora J.W."/>
            <person name="Maurice S."/>
            <person name="Pangilinan J."/>
            <person name="Andreopoulos W."/>
            <person name="LaButti K."/>
            <person name="Hundley H."/>
            <person name="Na H."/>
            <person name="Kuo A."/>
            <person name="Barry K."/>
            <person name="Lipzen A."/>
            <person name="Henrissat B."/>
            <person name="Riley R."/>
            <person name="Ahrendt S."/>
            <person name="Nagy L.G."/>
            <person name="Grigoriev I.V."/>
            <person name="Martin F."/>
            <person name="Rosso M.N."/>
        </authorList>
    </citation>
    <scope>NUCLEOTIDE SEQUENCE [LARGE SCALE GENOMIC DNA]</scope>
    <source>
        <strain evidence="13 14">CIRM-BRFM 1785</strain>
    </source>
</reference>
<feature type="domain" description="ABC transporter" evidence="11">
    <location>
        <begin position="582"/>
        <end position="811"/>
    </location>
</feature>
<feature type="domain" description="ABC transmembrane type-1" evidence="12">
    <location>
        <begin position="880"/>
        <end position="1155"/>
    </location>
</feature>
<comment type="similarity">
    <text evidence="2">Belongs to the ABC transporter superfamily. ABCC family. Conjugate transporter (TC 3.A.1.208) subfamily.</text>
</comment>
<feature type="compositionally biased region" description="Basic and acidic residues" evidence="9">
    <location>
        <begin position="58"/>
        <end position="82"/>
    </location>
</feature>
<dbReference type="Gene3D" id="1.20.1560.10">
    <property type="entry name" value="ABC transporter type 1, transmembrane domain"/>
    <property type="match status" value="2"/>
</dbReference>
<dbReference type="EMBL" id="JADCUA010000047">
    <property type="protein sequence ID" value="KAH9828772.1"/>
    <property type="molecule type" value="Genomic_DNA"/>
</dbReference>
<keyword evidence="14" id="KW-1185">Reference proteome</keyword>
<dbReference type="Proteomes" id="UP000814176">
    <property type="component" value="Unassembled WGS sequence"/>
</dbReference>
<feature type="transmembrane region" description="Helical" evidence="10">
    <location>
        <begin position="344"/>
        <end position="367"/>
    </location>
</feature>
<dbReference type="RefSeq" id="XP_047772413.1">
    <property type="nucleotide sequence ID" value="XM_047921265.1"/>
</dbReference>
<feature type="transmembrane region" description="Helical" evidence="10">
    <location>
        <begin position="919"/>
        <end position="938"/>
    </location>
</feature>
<evidence type="ECO:0000256" key="2">
    <source>
        <dbReference type="ARBA" id="ARBA00009726"/>
    </source>
</evidence>
<feature type="compositionally biased region" description="Basic and acidic residues" evidence="9">
    <location>
        <begin position="158"/>
        <end position="171"/>
    </location>
</feature>
<dbReference type="GeneID" id="72001997"/>
<feature type="transmembrane region" description="Helical" evidence="10">
    <location>
        <begin position="1016"/>
        <end position="1035"/>
    </location>
</feature>
<feature type="transmembrane region" description="Helical" evidence="10">
    <location>
        <begin position="423"/>
        <end position="445"/>
    </location>
</feature>
<feature type="compositionally biased region" description="Basic and acidic residues" evidence="9">
    <location>
        <begin position="553"/>
        <end position="567"/>
    </location>
</feature>
<feature type="compositionally biased region" description="Basic and acidic residues" evidence="9">
    <location>
        <begin position="109"/>
        <end position="128"/>
    </location>
</feature>
<dbReference type="InterPro" id="IPR017871">
    <property type="entry name" value="ABC_transporter-like_CS"/>
</dbReference>
<dbReference type="SUPFAM" id="SSF52540">
    <property type="entry name" value="P-loop containing nucleoside triphosphate hydrolases"/>
    <property type="match status" value="2"/>
</dbReference>
<sequence length="1458" mass="161799">MRNPLHPTPAPPGFGDGKIAPVVNSSWISKLLFGWLDPFLQVGFSRPLEKEDLWELPAERLTDPLTDELERNFYKRCPPEKRPRSRRKTPADQQERPASVASTSSATIENEKRSTNDKNGLDTKHATDDKDDIDIEDSAGSKPPPPTGGKKARKGRKRSESGATEKDKKPKYDSSLLKALNRCYFWLWWTSGILTLLGNTLQTTTPLVNQRLLNWLEERYYYWQVPSADRALISQPQGIGYGIGLAFAIFVMQEASSLMTCHYTLMSMEVGLLVRTSVVGAIYRKSLRLSARSRLEHSVGKITTMISADATRLERNTYYAHNLWVAPIQIVICLALLIKTLGYSALVGLGVFVLGFPVQVACAIVMFQQRSKGVVLTDKRVRTVTEVLQGIRLIKFFGWEEFFEHEVGKIRQKEVSRVRKTGLALANLISVVTILPVLAAVLSFITYGLSGHDLNVSIIFTALQYFNIIRQPLMFFPMVVASCTDSIVALGRISDFLTSEELDEPYTIQSESKFAVDVEGDFTWETAHKPPPEELPDLAGADRGKHGPSRGRPPQDKKDKQKADGKRSGGWFGRKKKDEPVLPTEGSQEKTKDEEQEEKPFELKDLNFKVSGGSFAVVLGPIGSGKSSLMQALIGEMRRTKGHTVLSSSVAYVPQNAWIMNATLRENIVFGREDKEERFRAIVKACCLERDLEMLPYGEKTEIGEKGINLSGASMYFARVSLARAAYSDADIILMDDSLSAIDAHTGKMILDNLFLNGPLAGKTRVLVTHALHVLDKADQIFVMKDGTIVERGSFEVLMKDSVTFSRMIEEYGNMEKEKVKAEAQAVEKVDESVALGASKESDVAQPQLMQEEERLTGSVSWKTYGAFFRYAGGLAWAPLLLLLVALMQGAQVANNLFLGYWTAGSIKGFNQGDYMGTYAALGVASALFSFGVSYALTTSSLLAGYSMFQKAFAHVMHSSVSFFDTTPIGRIISRLSRDQDTIDAEISMTLFVVLATLVNSSVVGTIFLVFYTFPYLGIIFVPLGIFYMFAAVYYRRSSVETKRLDSILRSKLYSAYAESLTGISTVRAYGEEDRFIQKTEYGLDVENRAYYMVIAIQQWLSTRLDLLGNILVLGIALFAAGFSKTISPSKVGVVLSYTLSITQVFSQVVQTYAQNEQNFNAVERILHYAELPSEGDYTKPDDPPAAWPEKGEIQFKDVDLAYREGLPLVLKQVSFSVRPGEKIGIVGRTGAGKSSLMQALFRTVNIADGSVEIDGVDTRNIGLKTLRNRLALVPQDNVLFKGTLRQNLDPEGTRTDAELISALQRTWLLPKDGMHDAAAEAKFSLDSLVGDEGSNYSAGEKQMLALCRALAKNSRIIVLDEATSNVDLEMDAKLQRTIQKEFALSTLLCIAHRLNTIVYYDRVLLMDAGHVAEFDTPLNLFDKEDSIFRSLCDQAGLSRQDILRIRSNVPVSPTVAS</sequence>